<sequence length="388" mass="42381">MDKVHIPCSARSVDFEAKIPKELAGLAVVGAETPRAGQTGFVNCPKVFGAVNSFEFRERRHLCGTAVAVSRATRGADRLPIRIRYGRSGRSLRDTPPEFVGTSLLGSYPADHSERCAGGVSGREPILMAGRTGDFGKRSGITLPTFGDLLRRLREDRGASRERLAFGAGVSASYITQLEKGGKGKPTQAVVAALVRCLERWKTLSATELRHLQDLAGLAPQGYPTVEELRNSLGEDALRTLAMHRPNLAALYDTRGNVLAGNEDWAAAFPGLREDGNLYRWMFADPVARHVLYEWEFEVRQAVGWLRGMVGAAPDPAGFDELMAELGRFPAFRAFWCEGGVGFAPPVRTLRLRDRNTDVVRQIRVQVGLLRDTVHVGHIIATVGLLPG</sequence>
<gene>
    <name evidence="2" type="ORF">GPX89_40150</name>
</gene>
<proteinExistence type="predicted"/>
<dbReference type="PANTHER" id="PTHR35010">
    <property type="entry name" value="BLL4672 PROTEIN-RELATED"/>
    <property type="match status" value="1"/>
</dbReference>
<evidence type="ECO:0000259" key="1">
    <source>
        <dbReference type="PROSITE" id="PS50943"/>
    </source>
</evidence>
<dbReference type="Gene3D" id="1.10.260.40">
    <property type="entry name" value="lambda repressor-like DNA-binding domains"/>
    <property type="match status" value="1"/>
</dbReference>
<dbReference type="GO" id="GO:0003677">
    <property type="term" value="F:DNA binding"/>
    <property type="evidence" value="ECO:0007669"/>
    <property type="project" value="InterPro"/>
</dbReference>
<organism evidence="2 3">
    <name type="scientific">Nocardia terrae</name>
    <dbReference type="NCBI Taxonomy" id="2675851"/>
    <lineage>
        <taxon>Bacteria</taxon>
        <taxon>Bacillati</taxon>
        <taxon>Actinomycetota</taxon>
        <taxon>Actinomycetes</taxon>
        <taxon>Mycobacteriales</taxon>
        <taxon>Nocardiaceae</taxon>
        <taxon>Nocardia</taxon>
    </lineage>
</organism>
<accession>A0A7K1VBG9</accession>
<keyword evidence="3" id="KW-1185">Reference proteome</keyword>
<dbReference type="SMART" id="SM00530">
    <property type="entry name" value="HTH_XRE"/>
    <property type="match status" value="1"/>
</dbReference>
<dbReference type="Proteomes" id="UP000466794">
    <property type="component" value="Unassembled WGS sequence"/>
</dbReference>
<protein>
    <submittedName>
        <fullName evidence="2">Helix-turn-helix domain-containing protein</fullName>
    </submittedName>
</protein>
<dbReference type="CDD" id="cd00093">
    <property type="entry name" value="HTH_XRE"/>
    <property type="match status" value="1"/>
</dbReference>
<dbReference type="InterPro" id="IPR010982">
    <property type="entry name" value="Lambda_DNA-bd_dom_sf"/>
</dbReference>
<dbReference type="InterPro" id="IPR001387">
    <property type="entry name" value="Cro/C1-type_HTH"/>
</dbReference>
<dbReference type="InterPro" id="IPR041413">
    <property type="entry name" value="MLTR_LBD"/>
</dbReference>
<name>A0A7K1VBG9_9NOCA</name>
<feature type="domain" description="HTH cro/C1-type" evidence="1">
    <location>
        <begin position="150"/>
        <end position="204"/>
    </location>
</feature>
<comment type="caution">
    <text evidence="2">The sequence shown here is derived from an EMBL/GenBank/DDBJ whole genome shotgun (WGS) entry which is preliminary data.</text>
</comment>
<dbReference type="PANTHER" id="PTHR35010:SF2">
    <property type="entry name" value="BLL4672 PROTEIN"/>
    <property type="match status" value="1"/>
</dbReference>
<dbReference type="SUPFAM" id="SSF47413">
    <property type="entry name" value="lambda repressor-like DNA-binding domains"/>
    <property type="match status" value="1"/>
</dbReference>
<evidence type="ECO:0000313" key="3">
    <source>
        <dbReference type="Proteomes" id="UP000466794"/>
    </source>
</evidence>
<reference evidence="2 3" key="1">
    <citation type="submission" date="2019-12" db="EMBL/GenBank/DDBJ databases">
        <title>Nocardia sp. nov. ET3-3 isolated from soil.</title>
        <authorList>
            <person name="Kanchanasin P."/>
            <person name="Tanasupawat S."/>
            <person name="Yuki M."/>
            <person name="Kudo T."/>
        </authorList>
    </citation>
    <scope>NUCLEOTIDE SEQUENCE [LARGE SCALE GENOMIC DNA]</scope>
    <source>
        <strain evidence="2 3">ET3-3</strain>
    </source>
</reference>
<dbReference type="PROSITE" id="PS50943">
    <property type="entry name" value="HTH_CROC1"/>
    <property type="match status" value="1"/>
</dbReference>
<dbReference type="Pfam" id="PF17765">
    <property type="entry name" value="MLTR_LBD"/>
    <property type="match status" value="1"/>
</dbReference>
<dbReference type="Gene3D" id="3.30.450.180">
    <property type="match status" value="1"/>
</dbReference>
<dbReference type="Pfam" id="PF13560">
    <property type="entry name" value="HTH_31"/>
    <property type="match status" value="1"/>
</dbReference>
<dbReference type="EMBL" id="WRPP01000013">
    <property type="protein sequence ID" value="MVU83438.1"/>
    <property type="molecule type" value="Genomic_DNA"/>
</dbReference>
<evidence type="ECO:0000313" key="2">
    <source>
        <dbReference type="EMBL" id="MVU83438.1"/>
    </source>
</evidence>
<dbReference type="AlphaFoldDB" id="A0A7K1VBG9"/>